<dbReference type="AlphaFoldDB" id="A0AAN7PDG8"/>
<name>A0AAN7PDG8_9COLE</name>
<dbReference type="GO" id="GO:0008270">
    <property type="term" value="F:zinc ion binding"/>
    <property type="evidence" value="ECO:0007669"/>
    <property type="project" value="InterPro"/>
</dbReference>
<evidence type="ECO:0000313" key="3">
    <source>
        <dbReference type="Proteomes" id="UP001353858"/>
    </source>
</evidence>
<feature type="domain" description="ZAD" evidence="1">
    <location>
        <begin position="5"/>
        <end position="76"/>
    </location>
</feature>
<organism evidence="2 3">
    <name type="scientific">Aquatica leii</name>
    <dbReference type="NCBI Taxonomy" id="1421715"/>
    <lineage>
        <taxon>Eukaryota</taxon>
        <taxon>Metazoa</taxon>
        <taxon>Ecdysozoa</taxon>
        <taxon>Arthropoda</taxon>
        <taxon>Hexapoda</taxon>
        <taxon>Insecta</taxon>
        <taxon>Pterygota</taxon>
        <taxon>Neoptera</taxon>
        <taxon>Endopterygota</taxon>
        <taxon>Coleoptera</taxon>
        <taxon>Polyphaga</taxon>
        <taxon>Elateriformia</taxon>
        <taxon>Elateroidea</taxon>
        <taxon>Lampyridae</taxon>
        <taxon>Luciolinae</taxon>
        <taxon>Aquatica</taxon>
    </lineage>
</organism>
<gene>
    <name evidence="2" type="ORF">RN001_006002</name>
</gene>
<dbReference type="SMART" id="SM00868">
    <property type="entry name" value="zf-AD"/>
    <property type="match status" value="1"/>
</dbReference>
<dbReference type="Proteomes" id="UP001353858">
    <property type="component" value="Unassembled WGS sequence"/>
</dbReference>
<comment type="caution">
    <text evidence="2">The sequence shown here is derived from an EMBL/GenBank/DDBJ whole genome shotgun (WGS) entry which is preliminary data.</text>
</comment>
<accession>A0AAN7PDG8</accession>
<dbReference type="EMBL" id="JARPUR010000002">
    <property type="protein sequence ID" value="KAK4882683.1"/>
    <property type="molecule type" value="Genomic_DNA"/>
</dbReference>
<reference evidence="3" key="1">
    <citation type="submission" date="2023-01" db="EMBL/GenBank/DDBJ databases">
        <title>Key to firefly adult light organ development and bioluminescence: homeobox transcription factors regulate luciferase expression and transportation to peroxisome.</title>
        <authorList>
            <person name="Fu X."/>
        </authorList>
    </citation>
    <scope>NUCLEOTIDE SEQUENCE [LARGE SCALE GENOMIC DNA]</scope>
</reference>
<sequence>MENSVCRLCASTNYLIDIFDSGFKYPKKIRSCLSSATGIDFKEDDESRMVCLKCCHSAITFNQFRNSAATNTLKENSSISTSSEIIKETMIAETNVASFPKKFKSYDTTLKKSRKNRLKTTNLTKKVKHVVDNQKPVFTKEELSTESKDLLYSTMNTQFKRIKNKVKYARKDLLNTLKMYEIEMFQRENTKLKSSSEALVPQHPSVKNLLEKHESIIIPKKVYNCDISPVITIDKNEVCNWYAKRLKYLKQRLQSTVTNKNCIINNTNRTKKTLKRRNRVLYSEDEDEDSYKSNTKIPKRIMCIYSDSDTETSTITTQPDTSASKQKSEIISSDMCGLNISKKSVPNLQEICKSFIQQKLPSSYGQHTKTSNQSEDVNIANYTKNIEVIPSEVSNKASNISNSLQSCALYNNPLRNCVLKEIPQLNKILEHDFYTNTEEDEKVVQYLCSKHYRQSGILDENFQSEVVHVENNEILLNDLFIMMKKYVIPIKFRHMPTVATRIVPNTYDLQQYFDKIIINSDFSTTHMSENVLPLLKDDDQIKSRFNAISIKNGEVYKKVKLRDNTELNLRVVLPVDMQSSDVNKTIDVSEKLLQLPHFKLTAEPKLNRVDFQNKHFKFLINRIGTLNSSSHFIDKNSSASCKDWYESYMTKHF</sequence>
<dbReference type="Pfam" id="PF07776">
    <property type="entry name" value="zf-AD"/>
    <property type="match status" value="1"/>
</dbReference>
<proteinExistence type="predicted"/>
<evidence type="ECO:0000313" key="2">
    <source>
        <dbReference type="EMBL" id="KAK4882683.1"/>
    </source>
</evidence>
<protein>
    <recommendedName>
        <fullName evidence="1">ZAD domain-containing protein</fullName>
    </recommendedName>
</protein>
<dbReference type="Gene3D" id="3.40.1800.20">
    <property type="match status" value="1"/>
</dbReference>
<dbReference type="InterPro" id="IPR012934">
    <property type="entry name" value="Znf_AD"/>
</dbReference>
<dbReference type="GO" id="GO:0005634">
    <property type="term" value="C:nucleus"/>
    <property type="evidence" value="ECO:0007669"/>
    <property type="project" value="InterPro"/>
</dbReference>
<evidence type="ECO:0000259" key="1">
    <source>
        <dbReference type="SMART" id="SM00868"/>
    </source>
</evidence>
<keyword evidence="3" id="KW-1185">Reference proteome</keyword>